<keyword evidence="2" id="KW-1185">Reference proteome</keyword>
<organism evidence="1 2">
    <name type="scientific">Trifolium medium</name>
    <dbReference type="NCBI Taxonomy" id="97028"/>
    <lineage>
        <taxon>Eukaryota</taxon>
        <taxon>Viridiplantae</taxon>
        <taxon>Streptophyta</taxon>
        <taxon>Embryophyta</taxon>
        <taxon>Tracheophyta</taxon>
        <taxon>Spermatophyta</taxon>
        <taxon>Magnoliopsida</taxon>
        <taxon>eudicotyledons</taxon>
        <taxon>Gunneridae</taxon>
        <taxon>Pentapetalae</taxon>
        <taxon>rosids</taxon>
        <taxon>fabids</taxon>
        <taxon>Fabales</taxon>
        <taxon>Fabaceae</taxon>
        <taxon>Papilionoideae</taxon>
        <taxon>50 kb inversion clade</taxon>
        <taxon>NPAAA clade</taxon>
        <taxon>Hologalegina</taxon>
        <taxon>IRL clade</taxon>
        <taxon>Trifolieae</taxon>
        <taxon>Trifolium</taxon>
    </lineage>
</organism>
<protein>
    <submittedName>
        <fullName evidence="1">Uncharacterized protein</fullName>
    </submittedName>
</protein>
<reference evidence="1 2" key="1">
    <citation type="journal article" date="2018" name="Front. Plant Sci.">
        <title>Red Clover (Trifolium pratense) and Zigzag Clover (T. medium) - A Picture of Genomic Similarities and Differences.</title>
        <authorList>
            <person name="Dluhosova J."/>
            <person name="Istvanek J."/>
            <person name="Nedelnik J."/>
            <person name="Repkova J."/>
        </authorList>
    </citation>
    <scope>NUCLEOTIDE SEQUENCE [LARGE SCALE GENOMIC DNA]</scope>
    <source>
        <strain evidence="2">cv. 10/8</strain>
        <tissue evidence="1">Leaf</tissue>
    </source>
</reference>
<evidence type="ECO:0000313" key="1">
    <source>
        <dbReference type="EMBL" id="MCI55366.1"/>
    </source>
</evidence>
<proteinExistence type="predicted"/>
<dbReference type="EMBL" id="LXQA010495106">
    <property type="protein sequence ID" value="MCI55366.1"/>
    <property type="molecule type" value="Genomic_DNA"/>
</dbReference>
<accession>A0A392T5C5</accession>
<dbReference type="AlphaFoldDB" id="A0A392T5C5"/>
<comment type="caution">
    <text evidence="1">The sequence shown here is derived from an EMBL/GenBank/DDBJ whole genome shotgun (WGS) entry which is preliminary data.</text>
</comment>
<evidence type="ECO:0000313" key="2">
    <source>
        <dbReference type="Proteomes" id="UP000265520"/>
    </source>
</evidence>
<name>A0A392T5C5_9FABA</name>
<sequence>MSFRLLRIEQLKGQIMMTFLRKMIRTTDPEWRALLASVRKNKASPVTPRTNYP</sequence>
<dbReference type="Proteomes" id="UP000265520">
    <property type="component" value="Unassembled WGS sequence"/>
</dbReference>